<proteinExistence type="predicted"/>
<dbReference type="InterPro" id="IPR027417">
    <property type="entry name" value="P-loop_NTPase"/>
</dbReference>
<comment type="caution">
    <text evidence="2">The sequence shown here is derived from an EMBL/GenBank/DDBJ whole genome shotgun (WGS) entry which is preliminary data.</text>
</comment>
<dbReference type="RefSeq" id="WP_050058472.1">
    <property type="nucleotide sequence ID" value="NZ_JACHEK010000003.1"/>
</dbReference>
<dbReference type="InterPro" id="IPR038726">
    <property type="entry name" value="PDDEXK_AddAB-type"/>
</dbReference>
<gene>
    <name evidence="2" type="ORF">HNQ77_001919</name>
</gene>
<dbReference type="InterPro" id="IPR011604">
    <property type="entry name" value="PDDEXK-like_dom_sf"/>
</dbReference>
<keyword evidence="3" id="KW-1185">Reference proteome</keyword>
<dbReference type="NCBIfam" id="TIGR03623">
    <property type="entry name" value="probable DNA repair protein"/>
    <property type="match status" value="1"/>
</dbReference>
<dbReference type="InterPro" id="IPR019925">
    <property type="entry name" value="DNA_repair_protein_predicted"/>
</dbReference>
<protein>
    <submittedName>
        <fullName evidence="2">Putative DNA repair protein</fullName>
    </submittedName>
</protein>
<dbReference type="OrthoDB" id="9761147at2"/>
<name>A0A841JS34_9BACT</name>
<dbReference type="Gene3D" id="3.90.320.10">
    <property type="match status" value="1"/>
</dbReference>
<reference evidence="2 3" key="1">
    <citation type="submission" date="2020-08" db="EMBL/GenBank/DDBJ databases">
        <title>Genomic Encyclopedia of Type Strains, Phase IV (KMG-IV): sequencing the most valuable type-strain genomes for metagenomic binning, comparative biology and taxonomic classification.</title>
        <authorList>
            <person name="Goeker M."/>
        </authorList>
    </citation>
    <scope>NUCLEOTIDE SEQUENCE [LARGE SCALE GENOMIC DNA]</scope>
    <source>
        <strain evidence="2 3">DSM 103733</strain>
    </source>
</reference>
<dbReference type="EMBL" id="JACHEK010000003">
    <property type="protein sequence ID" value="MBB6143970.1"/>
    <property type="molecule type" value="Genomic_DNA"/>
</dbReference>
<evidence type="ECO:0000313" key="2">
    <source>
        <dbReference type="EMBL" id="MBB6143970.1"/>
    </source>
</evidence>
<evidence type="ECO:0000313" key="3">
    <source>
        <dbReference type="Proteomes" id="UP000538666"/>
    </source>
</evidence>
<dbReference type="SUPFAM" id="SSF52540">
    <property type="entry name" value="P-loop containing nucleoside triphosphate hydrolases"/>
    <property type="match status" value="1"/>
</dbReference>
<accession>A0A841JS34</accession>
<dbReference type="AlphaFoldDB" id="A0A841JS34"/>
<feature type="domain" description="PD-(D/E)XK endonuclease-like" evidence="1">
    <location>
        <begin position="622"/>
        <end position="896"/>
    </location>
</feature>
<dbReference type="Pfam" id="PF12705">
    <property type="entry name" value="PDDEXK_1"/>
    <property type="match status" value="1"/>
</dbReference>
<organism evidence="2 3">
    <name type="scientific">Silvibacterium bohemicum</name>
    <dbReference type="NCBI Taxonomy" id="1577686"/>
    <lineage>
        <taxon>Bacteria</taxon>
        <taxon>Pseudomonadati</taxon>
        <taxon>Acidobacteriota</taxon>
        <taxon>Terriglobia</taxon>
        <taxon>Terriglobales</taxon>
        <taxon>Acidobacteriaceae</taxon>
        <taxon>Silvibacterium</taxon>
    </lineage>
</organism>
<sequence length="913" mass="102222">MSRLSAEIESALRSGALILTANPRAARWLRQEYALHMRANDRQAWATPPIEDWDSWVRRLWQNASLLEEDAPLLLTDLQEQQIWLRMQRDDANLLVSPRGMAKLAAGAYALLCGYEAHAERNRSWDQTDAERFQQWANAFDRECQRQGWMSNSRLEDKIASALGAKADESLLIPENILLLGFDRLTPAQETLVGALRGRGAVLTTIQSQNNSPMRLLRADDLRDEIAVCAWWTRQLLENGENMRIGIVAPDAAAVRGEMERIFRRVLMPETDDISASTARMPFEFSLGQPLADVPVMKAALLLLRWIAAPLREEEISWLLLSGFLTRSSAETLAAARFDAALREARSLSMEISLASLRQQLHPARWPMLSDLYEHLLQIEKIVDANDFQNERREPSRWVDLAQSVLKEAGWPGGRRADTAQFQAMAKWERALEDVALLDFDGRLISFSDFLHILTSHAEETLFAVESQGAPVQIMGALEASGQRFDALWFLGADDQSWPLRGRMHALLPYDVQQKTKMPHATPEADFELSRAVTASLAASAPVVVISHAARNKDGELRPSPLIGVVTPELEWESTSDWRAELSLPSQEHASAEIEEIADASGVIPWPQEQSAGGSEVLAHQAACPFRAFATKRLAAAPLNSSDWGLSAAERGELLHKVLEGIWSPESGQLHKLDDLLAAKRENRLHGIVEDVIAEVFAKEIRFPEDDPWMQAYLKSERRTLCRRIEEWLEIEAARVPFTVIACEEQLKDVSVGGLKLRLRADRIDEVSEYARLLIDYKTGLEVSTADWNPPRPSQPQLPLYAAFGNVDDVRGLLFARLRAGETCFIGKVQDAKTQLFADAKATSSLVKYPYSDADRDSWTEALLNLAQEFLEGHAAVDPKDGRETCKHCPLPGLCRVAERPAVLENDTESNDV</sequence>
<dbReference type="Proteomes" id="UP000538666">
    <property type="component" value="Unassembled WGS sequence"/>
</dbReference>
<evidence type="ECO:0000259" key="1">
    <source>
        <dbReference type="Pfam" id="PF12705"/>
    </source>
</evidence>